<dbReference type="Gene3D" id="3.40.50.1380">
    <property type="entry name" value="Methylglyoxal synthase-like domain"/>
    <property type="match status" value="1"/>
</dbReference>
<gene>
    <name evidence="10 12" type="primary">purH</name>
    <name evidence="12" type="ORF">JKA74_12875</name>
</gene>
<dbReference type="PANTHER" id="PTHR11692:SF0">
    <property type="entry name" value="BIFUNCTIONAL PURINE BIOSYNTHESIS PROTEIN ATIC"/>
    <property type="match status" value="1"/>
</dbReference>
<evidence type="ECO:0000256" key="5">
    <source>
        <dbReference type="ARBA" id="ARBA00022755"/>
    </source>
</evidence>
<evidence type="ECO:0000256" key="9">
    <source>
        <dbReference type="ARBA" id="ARBA00050687"/>
    </source>
</evidence>
<dbReference type="NCBIfam" id="TIGR00355">
    <property type="entry name" value="purH"/>
    <property type="match status" value="1"/>
</dbReference>
<dbReference type="SUPFAM" id="SSF53927">
    <property type="entry name" value="Cytidine deaminase-like"/>
    <property type="match status" value="1"/>
</dbReference>
<dbReference type="SMART" id="SM00798">
    <property type="entry name" value="AICARFT_IMPCHas"/>
    <property type="match status" value="1"/>
</dbReference>
<evidence type="ECO:0000259" key="11">
    <source>
        <dbReference type="PROSITE" id="PS51855"/>
    </source>
</evidence>
<comment type="pathway">
    <text evidence="2 10">Purine metabolism; IMP biosynthesis via de novo pathway; 5-formamido-1-(5-phospho-D-ribosyl)imidazole-4-carboxamide from 5-amino-1-(5-phospho-D-ribosyl)imidazole-4-carboxamide (10-formyl THF route): step 1/1.</text>
</comment>
<dbReference type="SUPFAM" id="SSF52335">
    <property type="entry name" value="Methylglyoxal synthase-like"/>
    <property type="match status" value="1"/>
</dbReference>
<dbReference type="NCBIfam" id="NF002049">
    <property type="entry name" value="PRK00881.1"/>
    <property type="match status" value="1"/>
</dbReference>
<dbReference type="EC" id="3.5.4.10" evidence="10"/>
<comment type="pathway">
    <text evidence="1 10">Purine metabolism; IMP biosynthesis via de novo pathway; IMP from 5-formamido-1-(5-phospho-D-ribosyl)imidazole-4-carboxamide: step 1/1.</text>
</comment>
<dbReference type="EC" id="2.1.2.3" evidence="10"/>
<keyword evidence="13" id="KW-1185">Reference proteome</keyword>
<evidence type="ECO:0000256" key="6">
    <source>
        <dbReference type="ARBA" id="ARBA00022801"/>
    </source>
</evidence>
<dbReference type="CDD" id="cd01421">
    <property type="entry name" value="IMPCH"/>
    <property type="match status" value="1"/>
</dbReference>
<sequence>MSLKKITTALISVYYKDRLEPVIKLLKEQGVRIYSTGGTQKFIEEQGAKVIAVENLTGYPSILGGRVKTLHPKIFGGILGRRDSEEHKAQLQEYEIPEIDLVIVDLYPFEETVASGANQDEIIEKIDIGGISLIRAAAKNYKDVLIVSSKGQYSTLENLLAKNKGATSIDERKAFAAQAFNVSSHYDTAIFNYFNKNQTLSGFKHSILRNKPLRYGENPHQEAKFYGNLDSLFDQLNGKELSYNNLVDVDAAVSLTEEFEGETAFAILKHTNACGMALGSSVKEAYQKAFAADTLSAFGGVLVTNQTVDKEAADEMHSLFFEILIAPDFSEEALEILKGKKNRILLKKKDNLKTKRQFKSLLNGVIEQDRDLKTDAKEDLKVVTKKEPSTEEIEALLFASKICKHTKSNTIILANKGQMLSSGVGQTSRVDALQHAIEKAKHFGFDLKGAVMASDAFFPFPDCVEIAGQAGIVAVIQPGGSIKDQDSIDYCDQHGMRMVTTGFRHFKH</sequence>
<dbReference type="PIRSF" id="PIRSF000414">
    <property type="entry name" value="AICARFT_IMPCHas"/>
    <property type="match status" value="1"/>
</dbReference>
<evidence type="ECO:0000256" key="10">
    <source>
        <dbReference type="HAMAP-Rule" id="MF_00139"/>
    </source>
</evidence>
<evidence type="ECO:0000313" key="13">
    <source>
        <dbReference type="Proteomes" id="UP000611723"/>
    </source>
</evidence>
<feature type="domain" description="MGS-like" evidence="11">
    <location>
        <begin position="1"/>
        <end position="148"/>
    </location>
</feature>
<dbReference type="PANTHER" id="PTHR11692">
    <property type="entry name" value="BIFUNCTIONAL PURINE BIOSYNTHESIS PROTEIN PURH"/>
    <property type="match status" value="1"/>
</dbReference>
<name>A0A935C9D3_9BACT</name>
<dbReference type="GO" id="GO:0005829">
    <property type="term" value="C:cytosol"/>
    <property type="evidence" value="ECO:0007669"/>
    <property type="project" value="TreeGrafter"/>
</dbReference>
<comment type="catalytic activity">
    <reaction evidence="9 10">
        <text>IMP + H2O = 5-formamido-1-(5-phospho-D-ribosyl)imidazole-4-carboxamide</text>
        <dbReference type="Rhea" id="RHEA:18445"/>
        <dbReference type="ChEBI" id="CHEBI:15377"/>
        <dbReference type="ChEBI" id="CHEBI:58053"/>
        <dbReference type="ChEBI" id="CHEBI:58467"/>
        <dbReference type="EC" id="3.5.4.10"/>
    </reaction>
</comment>
<evidence type="ECO:0000256" key="4">
    <source>
        <dbReference type="ARBA" id="ARBA00022679"/>
    </source>
</evidence>
<dbReference type="Proteomes" id="UP000611723">
    <property type="component" value="Unassembled WGS sequence"/>
</dbReference>
<keyword evidence="6 10" id="KW-0378">Hydrolase</keyword>
<dbReference type="PROSITE" id="PS51855">
    <property type="entry name" value="MGS"/>
    <property type="match status" value="1"/>
</dbReference>
<accession>A0A935C9D3</accession>
<evidence type="ECO:0000256" key="3">
    <source>
        <dbReference type="ARBA" id="ARBA00007667"/>
    </source>
</evidence>
<comment type="similarity">
    <text evidence="3 10">Belongs to the PurH family.</text>
</comment>
<dbReference type="FunFam" id="3.40.140.20:FF:000005">
    <property type="entry name" value="Bifunctional purine biosynthesis protein PurH"/>
    <property type="match status" value="1"/>
</dbReference>
<reference evidence="12" key="1">
    <citation type="submission" date="2021-01" db="EMBL/GenBank/DDBJ databases">
        <title>Marivirga aurantiaca sp. nov., isolated from intertidal surface sediments.</title>
        <authorList>
            <person name="Zhang M."/>
        </authorList>
    </citation>
    <scope>NUCLEOTIDE SEQUENCE</scope>
    <source>
        <strain evidence="12">S37H4</strain>
    </source>
</reference>
<dbReference type="InterPro" id="IPR016193">
    <property type="entry name" value="Cytidine_deaminase-like"/>
</dbReference>
<dbReference type="GO" id="GO:0003937">
    <property type="term" value="F:IMP cyclohydrolase activity"/>
    <property type="evidence" value="ECO:0007669"/>
    <property type="project" value="UniProtKB-UniRule"/>
</dbReference>
<comment type="caution">
    <text evidence="12">The sequence shown here is derived from an EMBL/GenBank/DDBJ whole genome shotgun (WGS) entry which is preliminary data.</text>
</comment>
<dbReference type="Gene3D" id="3.40.140.20">
    <property type="match status" value="2"/>
</dbReference>
<evidence type="ECO:0000256" key="2">
    <source>
        <dbReference type="ARBA" id="ARBA00004954"/>
    </source>
</evidence>
<dbReference type="EMBL" id="JAEQBW010000005">
    <property type="protein sequence ID" value="MBK6265929.1"/>
    <property type="molecule type" value="Genomic_DNA"/>
</dbReference>
<dbReference type="FunFam" id="3.40.140.20:FF:000001">
    <property type="entry name" value="Bifunctional purine biosynthesis protein PurH"/>
    <property type="match status" value="1"/>
</dbReference>
<dbReference type="InterPro" id="IPR024051">
    <property type="entry name" value="AICAR_Tfase_dup_dom_sf"/>
</dbReference>
<dbReference type="RefSeq" id="WP_201431602.1">
    <property type="nucleotide sequence ID" value="NZ_JAEQBW010000005.1"/>
</dbReference>
<dbReference type="Pfam" id="PF01808">
    <property type="entry name" value="AICARFT_IMPCHas"/>
    <property type="match status" value="1"/>
</dbReference>
<evidence type="ECO:0000256" key="8">
    <source>
        <dbReference type="ARBA" id="ARBA00050488"/>
    </source>
</evidence>
<dbReference type="InterPro" id="IPR036914">
    <property type="entry name" value="MGS-like_dom_sf"/>
</dbReference>
<dbReference type="InterPro" id="IPR011607">
    <property type="entry name" value="MGS-like_dom"/>
</dbReference>
<dbReference type="GO" id="GO:0006189">
    <property type="term" value="P:'de novo' IMP biosynthetic process"/>
    <property type="evidence" value="ECO:0007669"/>
    <property type="project" value="UniProtKB-UniRule"/>
</dbReference>
<dbReference type="SMART" id="SM00851">
    <property type="entry name" value="MGS"/>
    <property type="match status" value="1"/>
</dbReference>
<comment type="catalytic activity">
    <reaction evidence="8 10">
        <text>(6R)-10-formyltetrahydrofolate + 5-amino-1-(5-phospho-beta-D-ribosyl)imidazole-4-carboxamide = 5-formamido-1-(5-phospho-D-ribosyl)imidazole-4-carboxamide + (6S)-5,6,7,8-tetrahydrofolate</text>
        <dbReference type="Rhea" id="RHEA:22192"/>
        <dbReference type="ChEBI" id="CHEBI:57453"/>
        <dbReference type="ChEBI" id="CHEBI:58467"/>
        <dbReference type="ChEBI" id="CHEBI:58475"/>
        <dbReference type="ChEBI" id="CHEBI:195366"/>
        <dbReference type="EC" id="2.1.2.3"/>
    </reaction>
</comment>
<evidence type="ECO:0000313" key="12">
    <source>
        <dbReference type="EMBL" id="MBK6265929.1"/>
    </source>
</evidence>
<protein>
    <recommendedName>
        <fullName evidence="10">Bifunctional purine biosynthesis protein PurH</fullName>
    </recommendedName>
    <domain>
        <recommendedName>
            <fullName evidence="10">Phosphoribosylaminoimidazolecarboxamide formyltransferase</fullName>
            <ecNumber evidence="10">2.1.2.3</ecNumber>
        </recommendedName>
        <alternativeName>
            <fullName evidence="10">AICAR transformylase</fullName>
        </alternativeName>
    </domain>
    <domain>
        <recommendedName>
            <fullName evidence="10">IMP cyclohydrolase</fullName>
            <ecNumber evidence="10">3.5.4.10</ecNumber>
        </recommendedName>
        <alternativeName>
            <fullName evidence="10">ATIC</fullName>
        </alternativeName>
        <alternativeName>
            <fullName evidence="10">IMP synthase</fullName>
        </alternativeName>
        <alternativeName>
            <fullName evidence="10">Inosinicase</fullName>
        </alternativeName>
    </domain>
</protein>
<dbReference type="HAMAP" id="MF_00139">
    <property type="entry name" value="PurH"/>
    <property type="match status" value="1"/>
</dbReference>
<dbReference type="GO" id="GO:0004643">
    <property type="term" value="F:phosphoribosylaminoimidazolecarboxamide formyltransferase activity"/>
    <property type="evidence" value="ECO:0007669"/>
    <property type="project" value="UniProtKB-UniRule"/>
</dbReference>
<keyword evidence="4 10" id="KW-0808">Transferase</keyword>
<keyword evidence="7 10" id="KW-0511">Multifunctional enzyme</keyword>
<proteinExistence type="inferred from homology"/>
<comment type="domain">
    <text evidence="10">The IMP cyclohydrolase activity resides in the N-terminal region.</text>
</comment>
<dbReference type="FunFam" id="3.40.50.1380:FF:000001">
    <property type="entry name" value="Bifunctional purine biosynthesis protein PurH"/>
    <property type="match status" value="1"/>
</dbReference>
<evidence type="ECO:0000256" key="1">
    <source>
        <dbReference type="ARBA" id="ARBA00004844"/>
    </source>
</evidence>
<dbReference type="AlphaFoldDB" id="A0A935C9D3"/>
<dbReference type="InterPro" id="IPR002695">
    <property type="entry name" value="PurH-like"/>
</dbReference>
<organism evidence="12 13">
    <name type="scientific">Marivirga aurantiaca</name>
    <dbReference type="NCBI Taxonomy" id="2802615"/>
    <lineage>
        <taxon>Bacteria</taxon>
        <taxon>Pseudomonadati</taxon>
        <taxon>Bacteroidota</taxon>
        <taxon>Cytophagia</taxon>
        <taxon>Cytophagales</taxon>
        <taxon>Marivirgaceae</taxon>
        <taxon>Marivirga</taxon>
    </lineage>
</organism>
<evidence type="ECO:0000256" key="7">
    <source>
        <dbReference type="ARBA" id="ARBA00023268"/>
    </source>
</evidence>
<dbReference type="Pfam" id="PF02142">
    <property type="entry name" value="MGS"/>
    <property type="match status" value="1"/>
</dbReference>
<keyword evidence="5 10" id="KW-0658">Purine biosynthesis</keyword>